<feature type="compositionally biased region" description="Basic and acidic residues" evidence="1">
    <location>
        <begin position="302"/>
        <end position="315"/>
    </location>
</feature>
<dbReference type="SUPFAM" id="SSF47090">
    <property type="entry name" value="PGBD-like"/>
    <property type="match status" value="1"/>
</dbReference>
<keyword evidence="5" id="KW-1185">Reference proteome</keyword>
<evidence type="ECO:0000259" key="3">
    <source>
        <dbReference type="Pfam" id="PF01471"/>
    </source>
</evidence>
<feature type="region of interest" description="Disordered" evidence="1">
    <location>
        <begin position="258"/>
        <end position="339"/>
    </location>
</feature>
<gene>
    <name evidence="4" type="ORF">FAK_41340</name>
</gene>
<feature type="compositionally biased region" description="Low complexity" evidence="1">
    <location>
        <begin position="317"/>
        <end position="333"/>
    </location>
</feature>
<keyword evidence="2" id="KW-0732">Signal</keyword>
<reference evidence="5" key="1">
    <citation type="journal article" date="2023" name="Arch. Microbiol.">
        <title>Desulfoferula mesophilus gen. nov. sp. nov., a mesophilic sulfate-reducing bacterium isolated from a brackish lake sediment.</title>
        <authorList>
            <person name="Watanabe T."/>
            <person name="Yabe T."/>
            <person name="Tsuji J.M."/>
            <person name="Fukui M."/>
        </authorList>
    </citation>
    <scope>NUCLEOTIDE SEQUENCE [LARGE SCALE GENOMIC DNA]</scope>
    <source>
        <strain evidence="5">12FAK</strain>
    </source>
</reference>
<dbReference type="Pfam" id="PF01471">
    <property type="entry name" value="PG_binding_1"/>
    <property type="match status" value="1"/>
</dbReference>
<accession>A0AAU9F3D4</accession>
<dbReference type="InterPro" id="IPR036366">
    <property type="entry name" value="PGBDSf"/>
</dbReference>
<dbReference type="Gene3D" id="1.10.101.10">
    <property type="entry name" value="PGBD-like superfamily/PGBD"/>
    <property type="match status" value="1"/>
</dbReference>
<dbReference type="EMBL" id="AP028679">
    <property type="protein sequence ID" value="BEQ17068.1"/>
    <property type="molecule type" value="Genomic_DNA"/>
</dbReference>
<dbReference type="RefSeq" id="WP_338603796.1">
    <property type="nucleotide sequence ID" value="NZ_AP028679.1"/>
</dbReference>
<evidence type="ECO:0000313" key="4">
    <source>
        <dbReference type="EMBL" id="BEQ17068.1"/>
    </source>
</evidence>
<protein>
    <recommendedName>
        <fullName evidence="3">Peptidoglycan binding-like domain-containing protein</fullName>
    </recommendedName>
</protein>
<feature type="region of interest" description="Disordered" evidence="1">
    <location>
        <begin position="87"/>
        <end position="141"/>
    </location>
</feature>
<dbReference type="AlphaFoldDB" id="A0AAU9F3D4"/>
<dbReference type="KEGG" id="dmp:FAK_41340"/>
<evidence type="ECO:0000313" key="5">
    <source>
        <dbReference type="Proteomes" id="UP001366166"/>
    </source>
</evidence>
<dbReference type="Proteomes" id="UP001366166">
    <property type="component" value="Chromosome"/>
</dbReference>
<dbReference type="InterPro" id="IPR002477">
    <property type="entry name" value="Peptidoglycan-bd-like"/>
</dbReference>
<feature type="signal peptide" evidence="2">
    <location>
        <begin position="1"/>
        <end position="18"/>
    </location>
</feature>
<sequence>MAQRFLTLCLLLLCAACATPHDLVQVPSVTPAEVCSLLSEAGYQPGDCRFVMDTEQMRRALMRFQEDQRLAPADGNLDQQTWARLKAAARERRRSGRPWYQAGPRDGPEPPPPPAAPAPTPAKPKPAPPSAAPSPAPSRTALQPGDEVYVLERAKCLPQGGAWLLVYVGQVRSLEEGRVWVTLSERLSYRYNPGEKGVNAKDWFCVPRRRHCYSPVPFGDWGGRYRPGQTAAFDQGKAHRLSGGRKDNLYGLARNYCRQTGPGRRGPAAGPGLGGPGPGPAAGPGLDQRPEHVSLLPGLFEDPGRGPGETERPPDRAPGAAALSGGPGPLLHLPEPPGV</sequence>
<proteinExistence type="predicted"/>
<name>A0AAU9F3D4_9BACT</name>
<evidence type="ECO:0000256" key="2">
    <source>
        <dbReference type="SAM" id="SignalP"/>
    </source>
</evidence>
<feature type="compositionally biased region" description="Gly residues" evidence="1">
    <location>
        <begin position="269"/>
        <end position="282"/>
    </location>
</feature>
<feature type="chain" id="PRO_5043750961" description="Peptidoglycan binding-like domain-containing protein" evidence="2">
    <location>
        <begin position="19"/>
        <end position="339"/>
    </location>
</feature>
<evidence type="ECO:0000256" key="1">
    <source>
        <dbReference type="SAM" id="MobiDB-lite"/>
    </source>
</evidence>
<feature type="domain" description="Peptidoglycan binding-like" evidence="3">
    <location>
        <begin position="38"/>
        <end position="85"/>
    </location>
</feature>
<organism evidence="4 5">
    <name type="scientific">Desulfoferula mesophila</name>
    <dbReference type="NCBI Taxonomy" id="3058419"/>
    <lineage>
        <taxon>Bacteria</taxon>
        <taxon>Pseudomonadati</taxon>
        <taxon>Thermodesulfobacteriota</taxon>
        <taxon>Desulfarculia</taxon>
        <taxon>Desulfarculales</taxon>
        <taxon>Desulfarculaceae</taxon>
        <taxon>Desulfoferula</taxon>
    </lineage>
</organism>
<feature type="compositionally biased region" description="Pro residues" evidence="1">
    <location>
        <begin position="109"/>
        <end position="136"/>
    </location>
</feature>
<dbReference type="InterPro" id="IPR036365">
    <property type="entry name" value="PGBD-like_sf"/>
</dbReference>